<evidence type="ECO:0000313" key="4">
    <source>
        <dbReference type="EMBL" id="MFC0470137.1"/>
    </source>
</evidence>
<dbReference type="InterPro" id="IPR042047">
    <property type="entry name" value="SleB_dom1"/>
</dbReference>
<evidence type="ECO:0000256" key="1">
    <source>
        <dbReference type="SAM" id="MobiDB-lite"/>
    </source>
</evidence>
<dbReference type="Gene3D" id="3.10.350.10">
    <property type="entry name" value="LysM domain"/>
    <property type="match status" value="1"/>
</dbReference>
<dbReference type="Pfam" id="PF07486">
    <property type="entry name" value="Hydrolase_2"/>
    <property type="match status" value="1"/>
</dbReference>
<dbReference type="Gene3D" id="6.20.240.60">
    <property type="match status" value="1"/>
</dbReference>
<accession>A0ABV6K9Z9</accession>
<feature type="chain" id="PRO_5046083955" evidence="2">
    <location>
        <begin position="23"/>
        <end position="207"/>
    </location>
</feature>
<dbReference type="InterPro" id="IPR036779">
    <property type="entry name" value="LysM_dom_sf"/>
</dbReference>
<dbReference type="CDD" id="cd00118">
    <property type="entry name" value="LysM"/>
    <property type="match status" value="1"/>
</dbReference>
<dbReference type="Pfam" id="PF01476">
    <property type="entry name" value="LysM"/>
    <property type="match status" value="1"/>
</dbReference>
<feature type="signal peptide" evidence="2">
    <location>
        <begin position="1"/>
        <end position="22"/>
    </location>
</feature>
<evidence type="ECO:0000313" key="5">
    <source>
        <dbReference type="Proteomes" id="UP001589838"/>
    </source>
</evidence>
<evidence type="ECO:0000259" key="3">
    <source>
        <dbReference type="PROSITE" id="PS51782"/>
    </source>
</evidence>
<dbReference type="SUPFAM" id="SSF54106">
    <property type="entry name" value="LysM domain"/>
    <property type="match status" value="1"/>
</dbReference>
<dbReference type="EMBL" id="JBHLUX010000017">
    <property type="protein sequence ID" value="MFC0470137.1"/>
    <property type="molecule type" value="Genomic_DNA"/>
</dbReference>
<keyword evidence="2" id="KW-0732">Signal</keyword>
<organism evidence="4 5">
    <name type="scientific">Halalkalibacter kiskunsagensis</name>
    <dbReference type="NCBI Taxonomy" id="1548599"/>
    <lineage>
        <taxon>Bacteria</taxon>
        <taxon>Bacillati</taxon>
        <taxon>Bacillota</taxon>
        <taxon>Bacilli</taxon>
        <taxon>Bacillales</taxon>
        <taxon>Bacillaceae</taxon>
        <taxon>Halalkalibacter</taxon>
    </lineage>
</organism>
<keyword evidence="5" id="KW-1185">Reference proteome</keyword>
<feature type="region of interest" description="Disordered" evidence="1">
    <location>
        <begin position="69"/>
        <end position="88"/>
    </location>
</feature>
<keyword evidence="4" id="KW-0378">Hydrolase</keyword>
<sequence length="207" mass="23061">MNKLIFVLTLLAALCFVTPTFAYTVQKGDTMMEIAQDNGLTLSELSKANPQITNLDLIYVGQHININLHKKNPSPEPKSEKSTSINESVSEKELDLLARIVRAEAQSEPFEGKVAVADVVLNRVESPQFPDTIKEVIYEPGQFQPVANGQINKPADEESIEAVDAVLSDMRNITEESLFFYNPDIATNRWLDSRETAVVIGQHVFKN</sequence>
<dbReference type="InterPro" id="IPR011105">
    <property type="entry name" value="Cell_wall_hydrolase_SleB"/>
</dbReference>
<dbReference type="Gene3D" id="1.10.10.2520">
    <property type="entry name" value="Cell wall hydrolase SleB, domain 1"/>
    <property type="match status" value="1"/>
</dbReference>
<evidence type="ECO:0000256" key="2">
    <source>
        <dbReference type="SAM" id="SignalP"/>
    </source>
</evidence>
<feature type="domain" description="LysM" evidence="3">
    <location>
        <begin position="21"/>
        <end position="66"/>
    </location>
</feature>
<gene>
    <name evidence="4" type="ORF">ACFFHM_06265</name>
</gene>
<comment type="caution">
    <text evidence="4">The sequence shown here is derived from an EMBL/GenBank/DDBJ whole genome shotgun (WGS) entry which is preliminary data.</text>
</comment>
<proteinExistence type="predicted"/>
<dbReference type="PROSITE" id="PS51782">
    <property type="entry name" value="LYSM"/>
    <property type="match status" value="1"/>
</dbReference>
<dbReference type="RefSeq" id="WP_335958811.1">
    <property type="nucleotide sequence ID" value="NZ_JAXBLX010000003.1"/>
</dbReference>
<protein>
    <submittedName>
        <fullName evidence="4">Cell wall hydrolase</fullName>
    </submittedName>
</protein>
<reference evidence="4 5" key="1">
    <citation type="submission" date="2024-09" db="EMBL/GenBank/DDBJ databases">
        <authorList>
            <person name="Sun Q."/>
            <person name="Mori K."/>
        </authorList>
    </citation>
    <scope>NUCLEOTIDE SEQUENCE [LARGE SCALE GENOMIC DNA]</scope>
    <source>
        <strain evidence="4 5">NCAIM B.02610</strain>
    </source>
</reference>
<name>A0ABV6K9Z9_9BACI</name>
<dbReference type="SMART" id="SM00257">
    <property type="entry name" value="LysM"/>
    <property type="match status" value="1"/>
</dbReference>
<dbReference type="InterPro" id="IPR018392">
    <property type="entry name" value="LysM"/>
</dbReference>
<dbReference type="Proteomes" id="UP001589838">
    <property type="component" value="Unassembled WGS sequence"/>
</dbReference>
<dbReference type="GO" id="GO:0016787">
    <property type="term" value="F:hydrolase activity"/>
    <property type="evidence" value="ECO:0007669"/>
    <property type="project" value="UniProtKB-KW"/>
</dbReference>